<sequence>MNWFRELPIVRKVKVGLITIVSIMALTVIVAAMGFFVINQSLRMLTPKKPSSPYATGLSEIVTKT</sequence>
<keyword evidence="1" id="KW-0812">Transmembrane</keyword>
<dbReference type="Proteomes" id="UP000366051">
    <property type="component" value="Chromosome"/>
</dbReference>
<evidence type="ECO:0000313" key="2">
    <source>
        <dbReference type="EMBL" id="QGG48333.1"/>
    </source>
</evidence>
<dbReference type="EMBL" id="CP045875">
    <property type="protein sequence ID" value="QGG48333.1"/>
    <property type="molecule type" value="Genomic_DNA"/>
</dbReference>
<dbReference type="AlphaFoldDB" id="A0A5Q2N386"/>
<keyword evidence="1" id="KW-1133">Transmembrane helix</keyword>
<dbReference type="KEGG" id="hcv:FTV88_2235"/>
<reference evidence="3" key="1">
    <citation type="submission" date="2019-11" db="EMBL/GenBank/DDBJ databases">
        <title>Genome sequence of Heliorestis convoluta strain HH, an alkaliphilic and minimalistic phototrophic bacterium from a soda lake in Egypt.</title>
        <authorList>
            <person name="Dewey E.D."/>
            <person name="Stokes L.M."/>
            <person name="Burchell B.M."/>
            <person name="Shaffer K.N."/>
            <person name="Huntington A.M."/>
            <person name="Baker J.M."/>
            <person name="Nadendla S."/>
            <person name="Giglio M.G."/>
            <person name="Touchman J.W."/>
            <person name="Blankenship R.E."/>
            <person name="Madigan M.T."/>
            <person name="Sattley W.M."/>
        </authorList>
    </citation>
    <scope>NUCLEOTIDE SEQUENCE [LARGE SCALE GENOMIC DNA]</scope>
    <source>
        <strain evidence="3">HH</strain>
    </source>
</reference>
<dbReference type="RefSeq" id="WP_153725541.1">
    <property type="nucleotide sequence ID" value="NZ_CP045875.1"/>
</dbReference>
<keyword evidence="3" id="KW-1185">Reference proteome</keyword>
<organism evidence="2 3">
    <name type="scientific">Heliorestis convoluta</name>
    <dbReference type="NCBI Taxonomy" id="356322"/>
    <lineage>
        <taxon>Bacteria</taxon>
        <taxon>Bacillati</taxon>
        <taxon>Bacillota</taxon>
        <taxon>Clostridia</taxon>
        <taxon>Eubacteriales</taxon>
        <taxon>Heliobacteriaceae</taxon>
        <taxon>Heliorestis</taxon>
    </lineage>
</organism>
<evidence type="ECO:0000313" key="3">
    <source>
        <dbReference type="Proteomes" id="UP000366051"/>
    </source>
</evidence>
<keyword evidence="1" id="KW-0472">Membrane</keyword>
<name>A0A5Q2N386_9FIRM</name>
<protein>
    <recommendedName>
        <fullName evidence="4">Methyl-accepting chemotaxis protein</fullName>
    </recommendedName>
</protein>
<proteinExistence type="predicted"/>
<evidence type="ECO:0008006" key="4">
    <source>
        <dbReference type="Google" id="ProtNLM"/>
    </source>
</evidence>
<evidence type="ECO:0000256" key="1">
    <source>
        <dbReference type="SAM" id="Phobius"/>
    </source>
</evidence>
<accession>A0A5Q2N386</accession>
<feature type="transmembrane region" description="Helical" evidence="1">
    <location>
        <begin position="15"/>
        <end position="38"/>
    </location>
</feature>
<gene>
    <name evidence="2" type="ORF">FTV88_2235</name>
</gene>